<sequence length="332" mass="37825">MSSSQLQNMFAITRTKVILIVSLVITWSFASILPHYTSTIRAHFKARIHDALQKIPTIKVDWNTTSDDPRDAYSSQKVALMIEPRVLPHLVPQILHMIAVVPPDWRFVFIGSEKSVISVGRAYATKHQQVIGKLDLMVLPEPWQIDSKESVFRIMTDVRFYDEFLPGVEWILKYESDSILCANSGTSINEWLDWSWVGAPRTADDQFSGNGGLSLRRVSAIRQILEFQVRFNDTQPEDEWFGKRLILLPGAKVAAGIDEALAVEDVYREKAMGFHVRDGGQNLPDAVWRDPNQRQQIFGYCPELSMIMDMKLERERCPGDNKQGEILGEGFM</sequence>
<reference evidence="2" key="2">
    <citation type="submission" date="2023-06" db="EMBL/GenBank/DDBJ databases">
        <authorList>
            <consortium name="Lawrence Berkeley National Laboratory"/>
            <person name="Haridas S."/>
            <person name="Hensen N."/>
            <person name="Bonometti L."/>
            <person name="Westerberg I."/>
            <person name="Brannstrom I.O."/>
            <person name="Guillou S."/>
            <person name="Cros-Aarteil S."/>
            <person name="Calhoun S."/>
            <person name="Kuo A."/>
            <person name="Mondo S."/>
            <person name="Pangilinan J."/>
            <person name="Riley R."/>
            <person name="Labutti K."/>
            <person name="Andreopoulos B."/>
            <person name="Lipzen A."/>
            <person name="Chen C."/>
            <person name="Yanf M."/>
            <person name="Daum C."/>
            <person name="Ng V."/>
            <person name="Clum A."/>
            <person name="Steindorff A."/>
            <person name="Ohm R."/>
            <person name="Martin F."/>
            <person name="Silar P."/>
            <person name="Natvig D."/>
            <person name="Lalanne C."/>
            <person name="Gautier V."/>
            <person name="Ament-Velasquez S.L."/>
            <person name="Kruys A."/>
            <person name="Hutchinson M.I."/>
            <person name="Powell A.J."/>
            <person name="Barry K."/>
            <person name="Miller A.N."/>
            <person name="Grigoriev I.V."/>
            <person name="Debuchy R."/>
            <person name="Gladieux P."/>
            <person name="Thoren M.H."/>
            <person name="Johannesson H."/>
        </authorList>
    </citation>
    <scope>NUCLEOTIDE SEQUENCE</scope>
    <source>
        <strain evidence="2">CBS 118394</strain>
    </source>
</reference>
<gene>
    <name evidence="2" type="ORF">B0H66DRAFT_201973</name>
</gene>
<dbReference type="AlphaFoldDB" id="A0AAE0IC55"/>
<dbReference type="Proteomes" id="UP001283341">
    <property type="component" value="Unassembled WGS sequence"/>
</dbReference>
<proteinExistence type="predicted"/>
<evidence type="ECO:0000313" key="3">
    <source>
        <dbReference type="Proteomes" id="UP001283341"/>
    </source>
</evidence>
<dbReference type="InterPro" id="IPR043729">
    <property type="entry name" value="DUF5672"/>
</dbReference>
<accession>A0AAE0IC55</accession>
<comment type="caution">
    <text evidence="2">The sequence shown here is derived from an EMBL/GenBank/DDBJ whole genome shotgun (WGS) entry which is preliminary data.</text>
</comment>
<dbReference type="Pfam" id="PF18922">
    <property type="entry name" value="DUF5672"/>
    <property type="match status" value="1"/>
</dbReference>
<organism evidence="2 3">
    <name type="scientific">Apodospora peruviana</name>
    <dbReference type="NCBI Taxonomy" id="516989"/>
    <lineage>
        <taxon>Eukaryota</taxon>
        <taxon>Fungi</taxon>
        <taxon>Dikarya</taxon>
        <taxon>Ascomycota</taxon>
        <taxon>Pezizomycotina</taxon>
        <taxon>Sordariomycetes</taxon>
        <taxon>Sordariomycetidae</taxon>
        <taxon>Sordariales</taxon>
        <taxon>Lasiosphaeriaceae</taxon>
        <taxon>Apodospora</taxon>
    </lineage>
</organism>
<keyword evidence="3" id="KW-1185">Reference proteome</keyword>
<feature type="domain" description="DUF5672" evidence="1">
    <location>
        <begin position="135"/>
        <end position="275"/>
    </location>
</feature>
<name>A0AAE0IC55_9PEZI</name>
<evidence type="ECO:0000259" key="1">
    <source>
        <dbReference type="Pfam" id="PF18922"/>
    </source>
</evidence>
<reference evidence="2" key="1">
    <citation type="journal article" date="2023" name="Mol. Phylogenet. Evol.">
        <title>Genome-scale phylogeny and comparative genomics of the fungal order Sordariales.</title>
        <authorList>
            <person name="Hensen N."/>
            <person name="Bonometti L."/>
            <person name="Westerberg I."/>
            <person name="Brannstrom I.O."/>
            <person name="Guillou S."/>
            <person name="Cros-Aarteil S."/>
            <person name="Calhoun S."/>
            <person name="Haridas S."/>
            <person name="Kuo A."/>
            <person name="Mondo S."/>
            <person name="Pangilinan J."/>
            <person name="Riley R."/>
            <person name="LaButti K."/>
            <person name="Andreopoulos B."/>
            <person name="Lipzen A."/>
            <person name="Chen C."/>
            <person name="Yan M."/>
            <person name="Daum C."/>
            <person name="Ng V."/>
            <person name="Clum A."/>
            <person name="Steindorff A."/>
            <person name="Ohm R.A."/>
            <person name="Martin F."/>
            <person name="Silar P."/>
            <person name="Natvig D.O."/>
            <person name="Lalanne C."/>
            <person name="Gautier V."/>
            <person name="Ament-Velasquez S.L."/>
            <person name="Kruys A."/>
            <person name="Hutchinson M.I."/>
            <person name="Powell A.J."/>
            <person name="Barry K."/>
            <person name="Miller A.N."/>
            <person name="Grigoriev I.V."/>
            <person name="Debuchy R."/>
            <person name="Gladieux P."/>
            <person name="Hiltunen Thoren M."/>
            <person name="Johannesson H."/>
        </authorList>
    </citation>
    <scope>NUCLEOTIDE SEQUENCE</scope>
    <source>
        <strain evidence="2">CBS 118394</strain>
    </source>
</reference>
<evidence type="ECO:0000313" key="2">
    <source>
        <dbReference type="EMBL" id="KAK3322390.1"/>
    </source>
</evidence>
<dbReference type="EMBL" id="JAUEDM010000003">
    <property type="protein sequence ID" value="KAK3322390.1"/>
    <property type="molecule type" value="Genomic_DNA"/>
</dbReference>
<protein>
    <recommendedName>
        <fullName evidence="1">DUF5672 domain-containing protein</fullName>
    </recommendedName>
</protein>